<dbReference type="Proteomes" id="UP000034883">
    <property type="component" value="Chromosome"/>
</dbReference>
<feature type="transmembrane region" description="Helical" evidence="2">
    <location>
        <begin position="302"/>
        <end position="321"/>
    </location>
</feature>
<dbReference type="RefSeq" id="WP_053233214.1">
    <property type="nucleotide sequence ID" value="NZ_CP011125.1"/>
</dbReference>
<feature type="transmembrane region" description="Helical" evidence="2">
    <location>
        <begin position="390"/>
        <end position="412"/>
    </location>
</feature>
<feature type="transmembrane region" description="Helical" evidence="2">
    <location>
        <begin position="117"/>
        <end position="140"/>
    </location>
</feature>
<feature type="compositionally biased region" description="Basic and acidic residues" evidence="1">
    <location>
        <begin position="556"/>
        <end position="569"/>
    </location>
</feature>
<feature type="transmembrane region" description="Helical" evidence="2">
    <location>
        <begin position="364"/>
        <end position="383"/>
    </location>
</feature>
<evidence type="ECO:0000313" key="4">
    <source>
        <dbReference type="Proteomes" id="UP000034883"/>
    </source>
</evidence>
<feature type="region of interest" description="Disordered" evidence="1">
    <location>
        <begin position="556"/>
        <end position="579"/>
    </location>
</feature>
<name>A0A0F6SEY4_9BACT</name>
<organism evidence="3 4">
    <name type="scientific">Sandaracinus amylolyticus</name>
    <dbReference type="NCBI Taxonomy" id="927083"/>
    <lineage>
        <taxon>Bacteria</taxon>
        <taxon>Pseudomonadati</taxon>
        <taxon>Myxococcota</taxon>
        <taxon>Polyangia</taxon>
        <taxon>Polyangiales</taxon>
        <taxon>Sandaracinaceae</taxon>
        <taxon>Sandaracinus</taxon>
    </lineage>
</organism>
<reference evidence="3 4" key="1">
    <citation type="submission" date="2015-03" db="EMBL/GenBank/DDBJ databases">
        <title>Genome assembly of Sandaracinus amylolyticus DSM 53668.</title>
        <authorList>
            <person name="Sharma G."/>
            <person name="Subramanian S."/>
        </authorList>
    </citation>
    <scope>NUCLEOTIDE SEQUENCE [LARGE SCALE GENOMIC DNA]</scope>
    <source>
        <strain evidence="3 4">DSM 53668</strain>
    </source>
</reference>
<feature type="transmembrane region" description="Helical" evidence="2">
    <location>
        <begin position="12"/>
        <end position="31"/>
    </location>
</feature>
<feature type="transmembrane region" description="Helical" evidence="2">
    <location>
        <begin position="152"/>
        <end position="185"/>
    </location>
</feature>
<keyword evidence="2" id="KW-0812">Transmembrane</keyword>
<keyword evidence="2" id="KW-0472">Membrane</keyword>
<dbReference type="AlphaFoldDB" id="A0A0F6SEY4"/>
<sequence>MVSRRTPPPPPSHARTWAAIAICAAVYLYAFPYQPEVNNPNENVRFFMTAAIVDEGTYAIDAIRARWGWVNDAALYEGHVYSVKAPGTSLMGVPGYWLYRRWCDLREAPLDRTTALWVVRMTASALPMLVFLFFFHRWLARRGAPPVVRDGVFLSVALGSLLLAYATMFVSHATSAAAAFGAFMLLERARHAQRISFGGAWLAGLLAAMCTALEYPGFVATAVLCVYALICVRPWHRLVPFALGAILPTLAVLHFHWRAFGDPLTPGHRYLEHAAFRELANEGFFGASEFSSDAAGGLLFDLGYGLFPLTPVLLLAFFGFPRLLARRRTRIDAIVALAIPLGTWGLICFMNNWRGGWTVGPRYLALALPFVAWGALEGGAWMARSLPRVTGALVVGATGAAFLASGGPSIYYPHLPEAFTRPVPQLVRWLVRHDFAPYNAGSWIAQQLGDELWGTRSMVPLFVLALLALVWIAWAQRRLTDRLLVLIGASFFGSTFLAPIVADDPNATGAPDALAYVVRFWEPEGHDVAARLEQRTESGDATPEDWARLVRTYEEEGRRSEARSAERRARSAAGLGASR</sequence>
<evidence type="ECO:0000313" key="3">
    <source>
        <dbReference type="EMBL" id="AKF05999.1"/>
    </source>
</evidence>
<feature type="transmembrane region" description="Helical" evidence="2">
    <location>
        <begin position="333"/>
        <end position="352"/>
    </location>
</feature>
<keyword evidence="2" id="KW-1133">Transmembrane helix</keyword>
<protein>
    <recommendedName>
        <fullName evidence="5">Glycosyltransferase RgtA/B/C/D-like domain-containing protein</fullName>
    </recommendedName>
</protein>
<dbReference type="KEGG" id="samy:DB32_003148"/>
<feature type="transmembrane region" description="Helical" evidence="2">
    <location>
        <begin position="205"/>
        <end position="231"/>
    </location>
</feature>
<feature type="transmembrane region" description="Helical" evidence="2">
    <location>
        <begin position="458"/>
        <end position="476"/>
    </location>
</feature>
<dbReference type="STRING" id="927083.DB32_003148"/>
<accession>A0A0F6SEY4</accession>
<feature type="transmembrane region" description="Helical" evidence="2">
    <location>
        <begin position="238"/>
        <end position="257"/>
    </location>
</feature>
<evidence type="ECO:0008006" key="5">
    <source>
        <dbReference type="Google" id="ProtNLM"/>
    </source>
</evidence>
<feature type="transmembrane region" description="Helical" evidence="2">
    <location>
        <begin position="483"/>
        <end position="502"/>
    </location>
</feature>
<evidence type="ECO:0000256" key="2">
    <source>
        <dbReference type="SAM" id="Phobius"/>
    </source>
</evidence>
<proteinExistence type="predicted"/>
<keyword evidence="4" id="KW-1185">Reference proteome</keyword>
<dbReference type="EMBL" id="CP011125">
    <property type="protein sequence ID" value="AKF05999.1"/>
    <property type="molecule type" value="Genomic_DNA"/>
</dbReference>
<evidence type="ECO:0000256" key="1">
    <source>
        <dbReference type="SAM" id="MobiDB-lite"/>
    </source>
</evidence>
<gene>
    <name evidence="3" type="ORF">DB32_003148</name>
</gene>